<dbReference type="EMBL" id="LR797499">
    <property type="protein sequence ID" value="CAB4220056.1"/>
    <property type="molecule type" value="Genomic_DNA"/>
</dbReference>
<reference evidence="1" key="1">
    <citation type="submission" date="2020-05" db="EMBL/GenBank/DDBJ databases">
        <authorList>
            <person name="Chiriac C."/>
            <person name="Salcher M."/>
            <person name="Ghai R."/>
            <person name="Kavagutti S V."/>
        </authorList>
    </citation>
    <scope>NUCLEOTIDE SEQUENCE</scope>
</reference>
<evidence type="ECO:0000313" key="1">
    <source>
        <dbReference type="EMBL" id="CAB4220056.1"/>
    </source>
</evidence>
<organism evidence="1">
    <name type="scientific">uncultured Caudovirales phage</name>
    <dbReference type="NCBI Taxonomy" id="2100421"/>
    <lineage>
        <taxon>Viruses</taxon>
        <taxon>Duplodnaviria</taxon>
        <taxon>Heunggongvirae</taxon>
        <taxon>Uroviricota</taxon>
        <taxon>Caudoviricetes</taxon>
        <taxon>Peduoviridae</taxon>
        <taxon>Maltschvirus</taxon>
        <taxon>Maltschvirus maltsch</taxon>
    </lineage>
</organism>
<gene>
    <name evidence="1" type="ORF">UFOVP1624_51</name>
</gene>
<sequence length="75" mass="8958">MICHSKKIAALEQKIKEQGEQITNQMASLDAYHINEIQWKKERDIWDRENNLKNEIKTIIEEGFRRKEAMDKRGS</sequence>
<proteinExistence type="predicted"/>
<accession>A0A6J5SYL4</accession>
<protein>
    <submittedName>
        <fullName evidence="1">Uncharacterized protein</fullName>
    </submittedName>
</protein>
<name>A0A6J5SYL4_9CAUD</name>